<dbReference type="RefSeq" id="WP_008908587.1">
    <property type="nucleotide sequence ID" value="NZ_CAKP01000067.1"/>
</dbReference>
<comment type="similarity">
    <text evidence="4 9">Belongs to the SurE nucleotidase family.</text>
</comment>
<feature type="domain" description="Survival protein SurE-like phosphatase/nucleotidase" evidence="10">
    <location>
        <begin position="3"/>
        <end position="186"/>
    </location>
</feature>
<dbReference type="SUPFAM" id="SSF64167">
    <property type="entry name" value="SurE-like"/>
    <property type="match status" value="1"/>
</dbReference>
<dbReference type="GO" id="GO:0004309">
    <property type="term" value="F:exopolyphosphatase activity"/>
    <property type="evidence" value="ECO:0007669"/>
    <property type="project" value="TreeGrafter"/>
</dbReference>
<accession>I7LIY7</accession>
<dbReference type="NCBIfam" id="NF001490">
    <property type="entry name" value="PRK00346.1-4"/>
    <property type="match status" value="1"/>
</dbReference>
<keyword evidence="7 9" id="KW-0547">Nucleotide-binding</keyword>
<dbReference type="HAMAP" id="MF_00060">
    <property type="entry name" value="SurE"/>
    <property type="match status" value="1"/>
</dbReference>
<comment type="function">
    <text evidence="9">Nucleotidase that shows phosphatase activity on nucleoside 5'-monophosphates.</text>
</comment>
<keyword evidence="12" id="KW-1185">Reference proteome</keyword>
<comment type="cofactor">
    <cofactor evidence="9">
        <name>a divalent metal cation</name>
        <dbReference type="ChEBI" id="CHEBI:60240"/>
    </cofactor>
    <text evidence="9">Binds 1 divalent metal cation per subunit.</text>
</comment>
<dbReference type="Gene3D" id="3.40.1210.10">
    <property type="entry name" value="Survival protein SurE-like phosphatase/nucleotidase"/>
    <property type="match status" value="1"/>
</dbReference>
<evidence type="ECO:0000256" key="8">
    <source>
        <dbReference type="ARBA" id="ARBA00022801"/>
    </source>
</evidence>
<evidence type="ECO:0000313" key="11">
    <source>
        <dbReference type="EMBL" id="CCJ33317.1"/>
    </source>
</evidence>
<name>I7LIY7_9CLOT</name>
<keyword evidence="8 9" id="KW-0378">Hydrolase</keyword>
<dbReference type="AlphaFoldDB" id="I7LIY7"/>
<reference evidence="11 12" key="1">
    <citation type="journal article" date="2011" name="J. Bacteriol.">
        <title>Draft genome sequence of Caloramator australicus strain RC3T, a thermoanaerobe from the Great Artesian Basin of Australia.</title>
        <authorList>
            <person name="Ogg C.D."/>
            <person name="Patel B.K.C."/>
        </authorList>
    </citation>
    <scope>NUCLEOTIDE SEQUENCE [LARGE SCALE GENOMIC DNA]</scope>
    <source>
        <strain evidence="11 12">RC3</strain>
    </source>
</reference>
<dbReference type="Proteomes" id="UP000007652">
    <property type="component" value="Unassembled WGS sequence"/>
</dbReference>
<dbReference type="InterPro" id="IPR030048">
    <property type="entry name" value="SurE"/>
</dbReference>
<evidence type="ECO:0000256" key="9">
    <source>
        <dbReference type="HAMAP-Rule" id="MF_00060"/>
    </source>
</evidence>
<dbReference type="EC" id="3.1.3.5" evidence="9"/>
<feature type="binding site" evidence="9">
    <location>
        <position position="9"/>
    </location>
    <ligand>
        <name>a divalent metal cation</name>
        <dbReference type="ChEBI" id="CHEBI:60240"/>
    </ligand>
</feature>
<comment type="subcellular location">
    <subcellularLocation>
        <location evidence="3 9">Cytoplasm</location>
    </subcellularLocation>
</comment>
<dbReference type="GO" id="GO:0046872">
    <property type="term" value="F:metal ion binding"/>
    <property type="evidence" value="ECO:0007669"/>
    <property type="project" value="UniProtKB-UniRule"/>
</dbReference>
<dbReference type="Pfam" id="PF01975">
    <property type="entry name" value="SurE"/>
    <property type="match status" value="1"/>
</dbReference>
<keyword evidence="6 9" id="KW-0479">Metal-binding</keyword>
<dbReference type="GO" id="GO:0008253">
    <property type="term" value="F:5'-nucleotidase activity"/>
    <property type="evidence" value="ECO:0007669"/>
    <property type="project" value="UniProtKB-UniRule"/>
</dbReference>
<dbReference type="EMBL" id="CAKP01000067">
    <property type="protein sequence ID" value="CCJ33317.1"/>
    <property type="molecule type" value="Genomic_DNA"/>
</dbReference>
<dbReference type="GO" id="GO:0005737">
    <property type="term" value="C:cytoplasm"/>
    <property type="evidence" value="ECO:0007669"/>
    <property type="project" value="UniProtKB-SubCell"/>
</dbReference>
<proteinExistence type="inferred from homology"/>
<dbReference type="PANTHER" id="PTHR30457:SF12">
    <property type="entry name" value="5'_3'-NUCLEOTIDASE SURE"/>
    <property type="match status" value="1"/>
</dbReference>
<evidence type="ECO:0000256" key="4">
    <source>
        <dbReference type="ARBA" id="ARBA00011062"/>
    </source>
</evidence>
<comment type="cofactor">
    <cofactor evidence="2">
        <name>Mg(2+)</name>
        <dbReference type="ChEBI" id="CHEBI:18420"/>
    </cofactor>
</comment>
<dbReference type="GO" id="GO:0000166">
    <property type="term" value="F:nucleotide binding"/>
    <property type="evidence" value="ECO:0007669"/>
    <property type="project" value="UniProtKB-KW"/>
</dbReference>
<comment type="caution">
    <text evidence="11">The sequence shown here is derived from an EMBL/GenBank/DDBJ whole genome shotgun (WGS) entry which is preliminary data.</text>
</comment>
<evidence type="ECO:0000259" key="10">
    <source>
        <dbReference type="Pfam" id="PF01975"/>
    </source>
</evidence>
<sequence>MRILITNDDGVNAKGIYFLTKELEAHHECIVVAPDKQRSAAGHSITLHRPITVKKVKLEGIKSMVYSVDGKPADCVKVAIEKLLNEKVDLIISGINNGYNLGTDVLYSGTVSAAVEGAIYKIPSIAVSVDFDADEEYLKRAAKISKEIAERSFNNLKDDVVLNVNIPKDETKKGIRVCILGNRVYKNAYIEEETDNEYERRFQLAGTVMDNDDENSDVFYIKKGYITVTPLHYDLTNFNIIAQVNSWLTEEESK</sequence>
<protein>
    <recommendedName>
        <fullName evidence="9">5'-nucleotidase SurE</fullName>
        <ecNumber evidence="9">3.1.3.5</ecNumber>
    </recommendedName>
    <alternativeName>
        <fullName evidence="9">Nucleoside 5'-monophosphate phosphohydrolase</fullName>
    </alternativeName>
</protein>
<comment type="catalytic activity">
    <reaction evidence="1 9">
        <text>a ribonucleoside 5'-phosphate + H2O = a ribonucleoside + phosphate</text>
        <dbReference type="Rhea" id="RHEA:12484"/>
        <dbReference type="ChEBI" id="CHEBI:15377"/>
        <dbReference type="ChEBI" id="CHEBI:18254"/>
        <dbReference type="ChEBI" id="CHEBI:43474"/>
        <dbReference type="ChEBI" id="CHEBI:58043"/>
        <dbReference type="EC" id="3.1.3.5"/>
    </reaction>
</comment>
<dbReference type="OrthoDB" id="9780815at2"/>
<dbReference type="PANTHER" id="PTHR30457">
    <property type="entry name" value="5'-NUCLEOTIDASE SURE"/>
    <property type="match status" value="1"/>
</dbReference>
<dbReference type="NCBIfam" id="NF010543">
    <property type="entry name" value="PRK13933.1"/>
    <property type="match status" value="1"/>
</dbReference>
<dbReference type="eggNOG" id="COG0496">
    <property type="taxonomic scope" value="Bacteria"/>
</dbReference>
<dbReference type="NCBIfam" id="TIGR00087">
    <property type="entry name" value="surE"/>
    <property type="match status" value="1"/>
</dbReference>
<dbReference type="STRING" id="857293.CAAU_1233"/>
<dbReference type="InterPro" id="IPR036523">
    <property type="entry name" value="SurE-like_sf"/>
</dbReference>
<evidence type="ECO:0000256" key="5">
    <source>
        <dbReference type="ARBA" id="ARBA00022490"/>
    </source>
</evidence>
<evidence type="ECO:0000256" key="2">
    <source>
        <dbReference type="ARBA" id="ARBA00001946"/>
    </source>
</evidence>
<organism evidence="11 12">
    <name type="scientific">Caloramator australicus RC3</name>
    <dbReference type="NCBI Taxonomy" id="857293"/>
    <lineage>
        <taxon>Bacteria</taxon>
        <taxon>Bacillati</taxon>
        <taxon>Bacillota</taxon>
        <taxon>Clostridia</taxon>
        <taxon>Eubacteriales</taxon>
        <taxon>Clostridiaceae</taxon>
        <taxon>Caloramator</taxon>
    </lineage>
</organism>
<dbReference type="InterPro" id="IPR002828">
    <property type="entry name" value="SurE-like_Pase/nucleotidase"/>
</dbReference>
<evidence type="ECO:0000256" key="7">
    <source>
        <dbReference type="ARBA" id="ARBA00022741"/>
    </source>
</evidence>
<gene>
    <name evidence="9" type="primary">surE</name>
    <name evidence="11" type="ORF">CAAU_1233</name>
</gene>
<feature type="binding site" evidence="9">
    <location>
        <position position="96"/>
    </location>
    <ligand>
        <name>a divalent metal cation</name>
        <dbReference type="ChEBI" id="CHEBI:60240"/>
    </ligand>
</feature>
<dbReference type="GO" id="GO:0008254">
    <property type="term" value="F:3'-nucleotidase activity"/>
    <property type="evidence" value="ECO:0007669"/>
    <property type="project" value="TreeGrafter"/>
</dbReference>
<feature type="binding site" evidence="9">
    <location>
        <position position="39"/>
    </location>
    <ligand>
        <name>a divalent metal cation</name>
        <dbReference type="ChEBI" id="CHEBI:60240"/>
    </ligand>
</feature>
<feature type="binding site" evidence="9">
    <location>
        <position position="8"/>
    </location>
    <ligand>
        <name>a divalent metal cation</name>
        <dbReference type="ChEBI" id="CHEBI:60240"/>
    </ligand>
</feature>
<dbReference type="FunFam" id="3.40.1210.10:FF:000001">
    <property type="entry name" value="5'/3'-nucleotidase SurE"/>
    <property type="match status" value="1"/>
</dbReference>
<keyword evidence="5 9" id="KW-0963">Cytoplasm</keyword>
<evidence type="ECO:0000256" key="6">
    <source>
        <dbReference type="ARBA" id="ARBA00022723"/>
    </source>
</evidence>
<evidence type="ECO:0000256" key="1">
    <source>
        <dbReference type="ARBA" id="ARBA00000815"/>
    </source>
</evidence>
<evidence type="ECO:0000256" key="3">
    <source>
        <dbReference type="ARBA" id="ARBA00004496"/>
    </source>
</evidence>
<evidence type="ECO:0000313" key="12">
    <source>
        <dbReference type="Proteomes" id="UP000007652"/>
    </source>
</evidence>